<dbReference type="InterPro" id="IPR003373">
    <property type="entry name" value="Fe2_transport_prot-B"/>
</dbReference>
<dbReference type="GO" id="GO:0046872">
    <property type="term" value="F:metal ion binding"/>
    <property type="evidence" value="ECO:0007669"/>
    <property type="project" value="UniProtKB-KW"/>
</dbReference>
<dbReference type="PRINTS" id="PR00326">
    <property type="entry name" value="GTP1OBG"/>
</dbReference>
<gene>
    <name evidence="18" type="ordered locus">Rmar_2567</name>
</gene>
<dbReference type="CDD" id="cd01879">
    <property type="entry name" value="FeoB"/>
    <property type="match status" value="1"/>
</dbReference>
<dbReference type="GO" id="GO:0005525">
    <property type="term" value="F:GTP binding"/>
    <property type="evidence" value="ECO:0007669"/>
    <property type="project" value="UniProtKB-KW"/>
</dbReference>
<dbReference type="InterPro" id="IPR050860">
    <property type="entry name" value="FeoB_GTPase"/>
</dbReference>
<feature type="transmembrane region" description="Helical" evidence="16">
    <location>
        <begin position="726"/>
        <end position="744"/>
    </location>
</feature>
<evidence type="ECO:0000256" key="13">
    <source>
        <dbReference type="NCBIfam" id="TIGR00437"/>
    </source>
</evidence>
<keyword evidence="11 14" id="KW-0342">GTP-binding</keyword>
<evidence type="ECO:0000313" key="19">
    <source>
        <dbReference type="Proteomes" id="UP000002221"/>
    </source>
</evidence>
<comment type="subcellular location">
    <subcellularLocation>
        <location evidence="1 16">Cell inner membrane</location>
        <topology evidence="1 16">Multi-pass membrane protein</topology>
    </subcellularLocation>
</comment>
<keyword evidence="10" id="KW-0406">Ion transport</keyword>
<dbReference type="InterPro" id="IPR011642">
    <property type="entry name" value="Gate_dom"/>
</dbReference>
<dbReference type="InterPro" id="IPR011640">
    <property type="entry name" value="Fe2_transport_prot_B_C"/>
</dbReference>
<keyword evidence="9 16" id="KW-0408">Iron</keyword>
<evidence type="ECO:0000313" key="18">
    <source>
        <dbReference type="EMBL" id="ACY49443.1"/>
    </source>
</evidence>
<dbReference type="GO" id="GO:0005886">
    <property type="term" value="C:plasma membrane"/>
    <property type="evidence" value="ECO:0007669"/>
    <property type="project" value="UniProtKB-SubCell"/>
</dbReference>
<proteinExistence type="inferred from homology"/>
<dbReference type="GO" id="GO:0015093">
    <property type="term" value="F:ferrous iron transmembrane transporter activity"/>
    <property type="evidence" value="ECO:0007669"/>
    <property type="project" value="UniProtKB-UniRule"/>
</dbReference>
<dbReference type="InterPro" id="IPR030389">
    <property type="entry name" value="G_FEOB_dom"/>
</dbReference>
<dbReference type="PANTHER" id="PTHR43185:SF1">
    <property type="entry name" value="FE(2+) TRANSPORTER FEOB"/>
    <property type="match status" value="1"/>
</dbReference>
<dbReference type="Pfam" id="PF02421">
    <property type="entry name" value="FeoB_N"/>
    <property type="match status" value="1"/>
</dbReference>
<evidence type="ECO:0000256" key="16">
    <source>
        <dbReference type="RuleBase" id="RU362098"/>
    </source>
</evidence>
<dbReference type="NCBIfam" id="TIGR00437">
    <property type="entry name" value="feoB"/>
    <property type="match status" value="1"/>
</dbReference>
<keyword evidence="15" id="KW-0460">Magnesium</keyword>
<reference evidence="18 19" key="1">
    <citation type="journal article" date="2009" name="Stand. Genomic Sci.">
        <title>Complete genome sequence of Rhodothermus marinus type strain (R-10).</title>
        <authorList>
            <person name="Nolan M."/>
            <person name="Tindall B.J."/>
            <person name="Pomrenke H."/>
            <person name="Lapidus A."/>
            <person name="Copeland A."/>
            <person name="Glavina Del Rio T."/>
            <person name="Lucas S."/>
            <person name="Chen F."/>
            <person name="Tice H."/>
            <person name="Cheng J.F."/>
            <person name="Saunders E."/>
            <person name="Han C."/>
            <person name="Bruce D."/>
            <person name="Goodwin L."/>
            <person name="Chain P."/>
            <person name="Pitluck S."/>
            <person name="Ovchinikova G."/>
            <person name="Pati A."/>
            <person name="Ivanova N."/>
            <person name="Mavromatis K."/>
            <person name="Chen A."/>
            <person name="Palaniappan K."/>
            <person name="Land M."/>
            <person name="Hauser L."/>
            <person name="Chang Y.J."/>
            <person name="Jeffries C.D."/>
            <person name="Brettin T."/>
            <person name="Goker M."/>
            <person name="Bristow J."/>
            <person name="Eisen J.A."/>
            <person name="Markowitz V."/>
            <person name="Hugenholtz P."/>
            <person name="Kyrpides N.C."/>
            <person name="Klenk H.P."/>
            <person name="Detter J.C."/>
        </authorList>
    </citation>
    <scope>NUCLEOTIDE SEQUENCE [LARGE SCALE GENOMIC DNA]</scope>
    <source>
        <strain evidence="19">ATCC 43812 / DSM 4252 / R-10</strain>
    </source>
</reference>
<keyword evidence="5" id="KW-0997">Cell inner membrane</keyword>
<dbReference type="InterPro" id="IPR027417">
    <property type="entry name" value="P-loop_NTPase"/>
</dbReference>
<evidence type="ECO:0000256" key="11">
    <source>
        <dbReference type="ARBA" id="ARBA00023134"/>
    </source>
</evidence>
<organism evidence="18 19">
    <name type="scientific">Rhodothermus marinus (strain ATCC 43812 / DSM 4252 / R-10)</name>
    <name type="common">Rhodothermus obamensis</name>
    <dbReference type="NCBI Taxonomy" id="518766"/>
    <lineage>
        <taxon>Bacteria</taxon>
        <taxon>Pseudomonadati</taxon>
        <taxon>Rhodothermota</taxon>
        <taxon>Rhodothermia</taxon>
        <taxon>Rhodothermales</taxon>
        <taxon>Rhodothermaceae</taxon>
        <taxon>Rhodothermus</taxon>
    </lineage>
</organism>
<dbReference type="PROSITE" id="PS51711">
    <property type="entry name" value="G_FEOB"/>
    <property type="match status" value="1"/>
</dbReference>
<evidence type="ECO:0000256" key="15">
    <source>
        <dbReference type="PIRSR" id="PIRSR603373-2"/>
    </source>
</evidence>
<evidence type="ECO:0000256" key="5">
    <source>
        <dbReference type="ARBA" id="ARBA00022519"/>
    </source>
</evidence>
<dbReference type="InterPro" id="IPR006073">
    <property type="entry name" value="GTP-bd"/>
</dbReference>
<feature type="binding site" evidence="15">
    <location>
        <position position="43"/>
    </location>
    <ligand>
        <name>Mg(2+)</name>
        <dbReference type="ChEBI" id="CHEBI:18420"/>
        <label>2</label>
    </ligand>
</feature>
<evidence type="ECO:0000256" key="7">
    <source>
        <dbReference type="ARBA" id="ARBA00022741"/>
    </source>
</evidence>
<evidence type="ECO:0000256" key="12">
    <source>
        <dbReference type="ARBA" id="ARBA00023136"/>
    </source>
</evidence>
<dbReference type="STRING" id="518766.Rmar_2567"/>
<keyword evidence="3" id="KW-1003">Cell membrane</keyword>
<dbReference type="EMBL" id="CP001807">
    <property type="protein sequence ID" value="ACY49443.1"/>
    <property type="molecule type" value="Genomic_DNA"/>
</dbReference>
<keyword evidence="2 16" id="KW-0813">Transport</keyword>
<evidence type="ECO:0000256" key="9">
    <source>
        <dbReference type="ARBA" id="ARBA00023004"/>
    </source>
</evidence>
<feature type="transmembrane region" description="Helical" evidence="16">
    <location>
        <begin position="442"/>
        <end position="469"/>
    </location>
</feature>
<dbReference type="OrthoDB" id="9809127at2"/>
<dbReference type="eggNOG" id="COG0370">
    <property type="taxonomic scope" value="Bacteria"/>
</dbReference>
<dbReference type="RefSeq" id="WP_012845053.1">
    <property type="nucleotide sequence ID" value="NC_013501.1"/>
</dbReference>
<dbReference type="SUPFAM" id="SSF52540">
    <property type="entry name" value="P-loop containing nucleoside triphosphate hydrolases"/>
    <property type="match status" value="1"/>
</dbReference>
<sequence length="753" mass="83188">MSGSCHEPAVAVEAPRAPAIAHRIALAGNPNVGKTTLFNLLTGLRQKVANYPGVTVERKSGRLVGHESIEVVDLPGTYSLNPRSIDERVAYEVLVGRMRGEPAPDVVVCVVDATNLERNLYLVTQIMDLGLPVVVALNMMDALAENGLELDVEGLARRLGVPVVPMVARKGQGVDRLKEILLRGVPPPPAERRWTLMPAVASVVEELARRLSEEAPDVPERQRFFEALSALTSDTLLEAWKRRAPRFYEAVLKARRDLEARRVPYRQAEMIGRYGWLSPLVAEVLRRRPDARERTLSDRIDAVLTHRVAGPLIFFVLLLLIFQAIFSWAVPFMDAIEAAVAWTGEQVRAVMPDGFLEDLIVDGAITGVGNVLVFLPQILLLFFFLGIMEDTGYMARTAFIMDRLMRRLGLSGASVVPLLSGYACAVPAIMAARTLDNERDRIITIMVTPLMSCSARLPVYTLFIAAFIPNIPVLGPLNTQGLAMFSLYLLGTAMAFAAAWVLKTFVFKGESAYFVMELPPYRAPQFKQIVYRMIDRAKAFVTRAGKIIFSLSIVIWFLASFPRAELDPELAAERQALEAWYAHARDSLEAVGAPVAAFEELEATYEARLAPIADAEAARQISQSFIGRLGHALEPLMRPLGFDWKITAGIISSFPAREVIVGTMATIYGVAHAGEDEVILRQALRADPAFSPLVAVSLMVFYVFALQCMSTLAVARRELGTWKWPAVMWLYMFALAYLFSLLVYQGGRLLGLA</sequence>
<dbReference type="Gene3D" id="3.40.50.300">
    <property type="entry name" value="P-loop containing nucleotide triphosphate hydrolases"/>
    <property type="match status" value="1"/>
</dbReference>
<keyword evidence="4 16" id="KW-0410">Iron transport</keyword>
<protein>
    <recommendedName>
        <fullName evidence="13 16">Ferrous iron transport protein B</fullName>
    </recommendedName>
</protein>
<dbReference type="PANTHER" id="PTHR43185">
    <property type="entry name" value="FERROUS IRON TRANSPORT PROTEIN B"/>
    <property type="match status" value="1"/>
</dbReference>
<evidence type="ECO:0000256" key="4">
    <source>
        <dbReference type="ARBA" id="ARBA00022496"/>
    </source>
</evidence>
<feature type="transmembrane region" description="Helical" evidence="16">
    <location>
        <begin position="364"/>
        <end position="387"/>
    </location>
</feature>
<feature type="transmembrane region" description="Helical" evidence="16">
    <location>
        <begin position="481"/>
        <end position="502"/>
    </location>
</feature>
<dbReference type="Proteomes" id="UP000002221">
    <property type="component" value="Chromosome"/>
</dbReference>
<dbReference type="HOGENOM" id="CLU_013350_3_0_10"/>
<keyword evidence="12 16" id="KW-0472">Membrane</keyword>
<feature type="binding site" evidence="14">
    <location>
        <begin position="28"/>
        <end position="35"/>
    </location>
    <ligand>
        <name>GTP</name>
        <dbReference type="ChEBI" id="CHEBI:37565"/>
        <label>1</label>
    </ligand>
</feature>
<keyword evidence="8 16" id="KW-1133">Transmembrane helix</keyword>
<dbReference type="FunFam" id="3.40.50.300:FF:000426">
    <property type="entry name" value="Ferrous iron transport protein B"/>
    <property type="match status" value="1"/>
</dbReference>
<name>D0MFV4_RHOM4</name>
<evidence type="ECO:0000256" key="2">
    <source>
        <dbReference type="ARBA" id="ARBA00022448"/>
    </source>
</evidence>
<evidence type="ECO:0000256" key="1">
    <source>
        <dbReference type="ARBA" id="ARBA00004429"/>
    </source>
</evidence>
<evidence type="ECO:0000256" key="10">
    <source>
        <dbReference type="ARBA" id="ARBA00023065"/>
    </source>
</evidence>
<feature type="binding site" evidence="15">
    <location>
        <position position="42"/>
    </location>
    <ligand>
        <name>Mg(2+)</name>
        <dbReference type="ChEBI" id="CHEBI:18420"/>
        <label>2</label>
    </ligand>
</feature>
<feature type="binding site" evidence="15">
    <location>
        <position position="39"/>
    </location>
    <ligand>
        <name>Mg(2+)</name>
        <dbReference type="ChEBI" id="CHEBI:18420"/>
        <label>2</label>
    </ligand>
</feature>
<comment type="similarity">
    <text evidence="16">Belongs to the TRAFAC class TrmE-Era-EngA-EngB-Septin-like GTPase superfamily. FeoB GTPase (TC 9.A.8) family.</text>
</comment>
<feature type="domain" description="FeoB-type G" evidence="17">
    <location>
        <begin position="21"/>
        <end position="187"/>
    </location>
</feature>
<feature type="transmembrane region" description="Helical" evidence="16">
    <location>
        <begin position="308"/>
        <end position="330"/>
    </location>
</feature>
<evidence type="ECO:0000256" key="3">
    <source>
        <dbReference type="ARBA" id="ARBA00022475"/>
    </source>
</evidence>
<feature type="binding site" evidence="14">
    <location>
        <begin position="53"/>
        <end position="57"/>
    </location>
    <ligand>
        <name>GTP</name>
        <dbReference type="ChEBI" id="CHEBI:37565"/>
        <label>1</label>
    </ligand>
</feature>
<feature type="transmembrane region" description="Helical" evidence="16">
    <location>
        <begin position="408"/>
        <end position="430"/>
    </location>
</feature>
<feature type="binding site" evidence="14">
    <location>
        <begin position="138"/>
        <end position="141"/>
    </location>
    <ligand>
        <name>GTP</name>
        <dbReference type="ChEBI" id="CHEBI:37565"/>
        <label>1</label>
    </ligand>
</feature>
<accession>D0MFV4</accession>
<dbReference type="AlphaFoldDB" id="D0MFV4"/>
<feature type="transmembrane region" description="Helical" evidence="16">
    <location>
        <begin position="689"/>
        <end position="714"/>
    </location>
</feature>
<keyword evidence="15" id="KW-0479">Metal-binding</keyword>
<comment type="function">
    <text evidence="16">Probable transporter of a GTP-driven Fe(2+) uptake system.</text>
</comment>
<feature type="binding site" evidence="14">
    <location>
        <begin position="73"/>
        <end position="76"/>
    </location>
    <ligand>
        <name>GTP</name>
        <dbReference type="ChEBI" id="CHEBI:37565"/>
        <label>1</label>
    </ligand>
</feature>
<feature type="transmembrane region" description="Helical" evidence="16">
    <location>
        <begin position="540"/>
        <end position="559"/>
    </location>
</feature>
<keyword evidence="19" id="KW-1185">Reference proteome</keyword>
<keyword evidence="7 14" id="KW-0547">Nucleotide-binding</keyword>
<keyword evidence="6 16" id="KW-0812">Transmembrane</keyword>
<evidence type="ECO:0000259" key="17">
    <source>
        <dbReference type="PROSITE" id="PS51711"/>
    </source>
</evidence>
<dbReference type="KEGG" id="rmr:Rmar_2567"/>
<evidence type="ECO:0000256" key="6">
    <source>
        <dbReference type="ARBA" id="ARBA00022692"/>
    </source>
</evidence>
<evidence type="ECO:0000256" key="14">
    <source>
        <dbReference type="PIRSR" id="PIRSR603373-1"/>
    </source>
</evidence>
<dbReference type="Pfam" id="PF07664">
    <property type="entry name" value="FeoB_C"/>
    <property type="match status" value="1"/>
</dbReference>
<dbReference type="Pfam" id="PF07670">
    <property type="entry name" value="Gate"/>
    <property type="match status" value="2"/>
</dbReference>
<evidence type="ECO:0000256" key="8">
    <source>
        <dbReference type="ARBA" id="ARBA00022989"/>
    </source>
</evidence>